<name>A0A1G6LS90_9BACT</name>
<accession>A0A1G6LS90</accession>
<reference evidence="1 2" key="1">
    <citation type="submission" date="2016-10" db="EMBL/GenBank/DDBJ databases">
        <authorList>
            <person name="de Groot N.N."/>
        </authorList>
    </citation>
    <scope>NUCLEOTIDE SEQUENCE [LARGE SCALE GENOMIC DNA]</scope>
    <source>
        <strain evidence="1 2">WG14</strain>
    </source>
</reference>
<dbReference type="AlphaFoldDB" id="A0A1G6LS90"/>
<keyword evidence="2" id="KW-1185">Reference proteome</keyword>
<evidence type="ECO:0000313" key="1">
    <source>
        <dbReference type="EMBL" id="SDC45964.1"/>
    </source>
</evidence>
<proteinExistence type="predicted"/>
<gene>
    <name evidence="1" type="ORF">SAMN04488588_1125</name>
</gene>
<organism evidence="1 2">
    <name type="scientific">Geotoga petraea</name>
    <dbReference type="NCBI Taxonomy" id="28234"/>
    <lineage>
        <taxon>Bacteria</taxon>
        <taxon>Thermotogati</taxon>
        <taxon>Thermotogota</taxon>
        <taxon>Thermotogae</taxon>
        <taxon>Petrotogales</taxon>
        <taxon>Petrotogaceae</taxon>
        <taxon>Geotoga</taxon>
    </lineage>
</organism>
<protein>
    <submittedName>
        <fullName evidence="1">Uncharacterized protein</fullName>
    </submittedName>
</protein>
<dbReference type="STRING" id="28234.SAMN04488588_1125"/>
<evidence type="ECO:0000313" key="2">
    <source>
        <dbReference type="Proteomes" id="UP000199322"/>
    </source>
</evidence>
<dbReference type="RefSeq" id="WP_091403495.1">
    <property type="nucleotide sequence ID" value="NZ_FMYV01000004.1"/>
</dbReference>
<dbReference type="EMBL" id="FMYV01000004">
    <property type="protein sequence ID" value="SDC45964.1"/>
    <property type="molecule type" value="Genomic_DNA"/>
</dbReference>
<dbReference type="Proteomes" id="UP000199322">
    <property type="component" value="Unassembled WGS sequence"/>
</dbReference>
<sequence length="194" mass="23098">MNKKKDLLETYSDLLSKIQEKKSLSIFESFLIPIIARTIQNIHSFYLLYNNALYDNSVVIIRLQIDNIIRMTAYEYSNNNFIDDFLAGKQINKMKMKDGRRMTDRNLLNKIEENDRGIYILINSFYKKSSDYIHYSLSHIKSTFRKGDNNEIYANIPINKKDFIKEDREELLNAFNFLSDYLYVELKSKLKMNL</sequence>